<keyword evidence="1" id="KW-0812">Transmembrane</keyword>
<evidence type="ECO:0000313" key="2">
    <source>
        <dbReference type="EMBL" id="ASU00015.1"/>
    </source>
</evidence>
<accession>A0A223LDA9</accession>
<feature type="transmembrane region" description="Helical" evidence="1">
    <location>
        <begin position="12"/>
        <end position="31"/>
    </location>
</feature>
<dbReference type="EMBL" id="MF360957">
    <property type="protein sequence ID" value="ASU00015.1"/>
    <property type="molecule type" value="Genomic_DNA"/>
</dbReference>
<feature type="transmembrane region" description="Helical" evidence="1">
    <location>
        <begin position="51"/>
        <end position="69"/>
    </location>
</feature>
<keyword evidence="1" id="KW-0472">Membrane</keyword>
<evidence type="ECO:0000256" key="1">
    <source>
        <dbReference type="SAM" id="Phobius"/>
    </source>
</evidence>
<dbReference type="RefSeq" id="YP_009664394.1">
    <property type="nucleotide sequence ID" value="NC_043027.1"/>
</dbReference>
<dbReference type="Proteomes" id="UP000226236">
    <property type="component" value="Segment"/>
</dbReference>
<keyword evidence="3" id="KW-1185">Reference proteome</keyword>
<gene>
    <name evidence="2" type="primary">193</name>
    <name evidence="2" type="ORF">PBI_PBS1_193</name>
</gene>
<evidence type="ECO:0000313" key="3">
    <source>
        <dbReference type="Proteomes" id="UP000226236"/>
    </source>
</evidence>
<keyword evidence="1" id="KW-1133">Transmembrane helix</keyword>
<proteinExistence type="predicted"/>
<dbReference type="GeneID" id="40524426"/>
<name>A0A223LDA9_BPPB1</name>
<reference evidence="2 3" key="1">
    <citation type="submission" date="2017-06" db="EMBL/GenBank/DDBJ databases">
        <authorList>
            <person name="Russell D.A."/>
            <person name="Jacobs-Sera D."/>
            <person name="Duda R."/>
            <person name="Hatfull G.F."/>
            <person name="Hendrix R.W."/>
        </authorList>
    </citation>
    <scope>NUCLEOTIDE SEQUENCE [LARGE SCALE GENOMIC DNA]</scope>
</reference>
<sequence>MEFHSKGENMSLLPKIFLKISILIPLLTSSIVSTETVLTKYFPNLSINTQIGIFIINVILSMTVNILILEEYVKRRLQEEIKNESEKKR</sequence>
<protein>
    <submittedName>
        <fullName evidence="2">Uncharacterized protein</fullName>
    </submittedName>
</protein>
<organism evidence="2 3">
    <name type="scientific">Bacillus phage PBS1</name>
    <dbReference type="NCBI Taxonomy" id="2884423"/>
    <lineage>
        <taxon>Viruses</taxon>
        <taxon>Duplodnaviria</taxon>
        <taxon>Heunggongvirae</taxon>
        <taxon>Uroviricota</taxon>
        <taxon>Caudoviricetes</taxon>
        <taxon>Takahashivirus</taxon>
        <taxon>Bacillus phage PBS1</taxon>
    </lineage>
</organism>